<evidence type="ECO:0000256" key="2">
    <source>
        <dbReference type="SAM" id="Phobius"/>
    </source>
</evidence>
<dbReference type="InterPro" id="IPR002123">
    <property type="entry name" value="Plipid/glycerol_acylTrfase"/>
</dbReference>
<feature type="transmembrane region" description="Helical" evidence="2">
    <location>
        <begin position="475"/>
        <end position="498"/>
    </location>
</feature>
<keyword evidence="5" id="KW-1185">Reference proteome</keyword>
<feature type="transmembrane region" description="Helical" evidence="2">
    <location>
        <begin position="510"/>
        <end position="531"/>
    </location>
</feature>
<dbReference type="EMBL" id="CAJPDQ010000013">
    <property type="protein sequence ID" value="CAF9918218.1"/>
    <property type="molecule type" value="Genomic_DNA"/>
</dbReference>
<proteinExistence type="predicted"/>
<keyword evidence="2" id="KW-0472">Membrane</keyword>
<dbReference type="SMART" id="SM00563">
    <property type="entry name" value="PlsC"/>
    <property type="match status" value="1"/>
</dbReference>
<dbReference type="GO" id="GO:0008654">
    <property type="term" value="P:phospholipid biosynthetic process"/>
    <property type="evidence" value="ECO:0007669"/>
    <property type="project" value="TreeGrafter"/>
</dbReference>
<organism evidence="4 5">
    <name type="scientific">Gomphillus americanus</name>
    <dbReference type="NCBI Taxonomy" id="1940652"/>
    <lineage>
        <taxon>Eukaryota</taxon>
        <taxon>Fungi</taxon>
        <taxon>Dikarya</taxon>
        <taxon>Ascomycota</taxon>
        <taxon>Pezizomycotina</taxon>
        <taxon>Lecanoromycetes</taxon>
        <taxon>OSLEUM clade</taxon>
        <taxon>Ostropomycetidae</taxon>
        <taxon>Ostropales</taxon>
        <taxon>Graphidaceae</taxon>
        <taxon>Gomphilloideae</taxon>
        <taxon>Gomphillus</taxon>
    </lineage>
</organism>
<keyword evidence="2" id="KW-1133">Transmembrane helix</keyword>
<protein>
    <recommendedName>
        <fullName evidence="3">Phospholipid/glycerol acyltransferase domain-containing protein</fullName>
    </recommendedName>
</protein>
<dbReference type="GO" id="GO:0016287">
    <property type="term" value="F:glycerone-phosphate O-acyltransferase activity"/>
    <property type="evidence" value="ECO:0007669"/>
    <property type="project" value="TreeGrafter"/>
</dbReference>
<feature type="region of interest" description="Disordered" evidence="1">
    <location>
        <begin position="624"/>
        <end position="650"/>
    </location>
</feature>
<sequence>MAKGYTPKLIPWLYDFMLWLMSIMVDCFFREVHPRGSWRIPKRGAVLFVAAPHANQFVDPLILMRILRTEAKRRVSTVIAAKSMARKFVGTASGWFGAIPVGRALDLAKPGTGTIYLPRPSEDPLLLKGFGTNFEKQATKAGLIILPTINGQTATADVAEILGPEEIRLKKAFQGEDAIKQLTGLDKIPEESSYTLADGFKGTRFKTAPKVDQSKAFDAVFHSLDQGGCVCIFPEGGSHDRTELLPLKPGVAIMALGALAANPNSDLKIICCGMNYFHAHKFRSRAVVEFSAPIEVPPELVELYRSGERREATRQLLEIIYNGLLAVTITTPDYDSLMLIQAVRRLYKPKGKKLPLPTIVELNRRLAQGYKQYHDDPRIVNLRKNILKYNGQLWMLGVRDHQVEYANLSTPVVIFTLLYRLAKIAVLALGTLPGLILFAPIFIAAKVISIRKSREALAASTVKLQGRDVIATWKLLVALGMTPLVYTFDVCVLAYWNYRNHVQGFVPTWVPLWLLVIGGYTFFIMITFAALRIGETGMDILKSLRPLVLCLNPTQSNTFVKLRKTREHLSMEVTEVINTLGPSMFEDFELTRLVADPFRTGALQEPESPVDSPTHSRTNSYTLQKASTNGEDGDLDAPTAAHGQLPRNESFHDLSNLGIFASRPASRSRSRAASRNGTFASLNAMTTKENLEEVSKRIRGAMHERGIERSRRRSEGSWEFAEHGEASGKQSPVPGDSKKDA</sequence>
<gene>
    <name evidence="4" type="ORF">GOMPHAMPRED_001453</name>
</gene>
<dbReference type="Proteomes" id="UP000664169">
    <property type="component" value="Unassembled WGS sequence"/>
</dbReference>
<evidence type="ECO:0000259" key="3">
    <source>
        <dbReference type="SMART" id="SM00563"/>
    </source>
</evidence>
<dbReference type="GO" id="GO:0004366">
    <property type="term" value="F:glycerol-3-phosphate O-acyltransferase activity"/>
    <property type="evidence" value="ECO:0007669"/>
    <property type="project" value="TreeGrafter"/>
</dbReference>
<dbReference type="PANTHER" id="PTHR31605">
    <property type="entry name" value="GLYCEROL-3-PHOSPHATE O-ACYLTRANSFERASE 1"/>
    <property type="match status" value="1"/>
</dbReference>
<feature type="region of interest" description="Disordered" evidence="1">
    <location>
        <begin position="700"/>
        <end position="741"/>
    </location>
</feature>
<feature type="compositionally biased region" description="Basic and acidic residues" evidence="1">
    <location>
        <begin position="700"/>
        <end position="726"/>
    </location>
</feature>
<dbReference type="OrthoDB" id="2427554at2759"/>
<dbReference type="PANTHER" id="PTHR31605:SF0">
    <property type="entry name" value="GLYCEROL-3-PHOSPHATE O-ACYLTRANSFERASE 1"/>
    <property type="match status" value="1"/>
</dbReference>
<feature type="transmembrane region" description="Helical" evidence="2">
    <location>
        <begin position="428"/>
        <end position="448"/>
    </location>
</feature>
<evidence type="ECO:0000313" key="4">
    <source>
        <dbReference type="EMBL" id="CAF9918218.1"/>
    </source>
</evidence>
<dbReference type="AlphaFoldDB" id="A0A8H3IGW2"/>
<keyword evidence="2" id="KW-0812">Transmembrane</keyword>
<evidence type="ECO:0000256" key="1">
    <source>
        <dbReference type="SAM" id="MobiDB-lite"/>
    </source>
</evidence>
<accession>A0A8H3IGW2</accession>
<comment type="caution">
    <text evidence="4">The sequence shown here is derived from an EMBL/GenBank/DDBJ whole genome shotgun (WGS) entry which is preliminary data.</text>
</comment>
<dbReference type="InterPro" id="IPR052744">
    <property type="entry name" value="GPAT/DAPAT"/>
</dbReference>
<feature type="domain" description="Phospholipid/glycerol acyltransferase" evidence="3">
    <location>
        <begin position="47"/>
        <end position="277"/>
    </location>
</feature>
<evidence type="ECO:0000313" key="5">
    <source>
        <dbReference type="Proteomes" id="UP000664169"/>
    </source>
</evidence>
<name>A0A8H3IGW2_9LECA</name>
<reference evidence="4" key="1">
    <citation type="submission" date="2021-03" db="EMBL/GenBank/DDBJ databases">
        <authorList>
            <person name="Tagirdzhanova G."/>
        </authorList>
    </citation>
    <scope>NUCLEOTIDE SEQUENCE</scope>
</reference>